<proteinExistence type="predicted"/>
<protein>
    <submittedName>
        <fullName evidence="1">Uncharacterized protein</fullName>
    </submittedName>
</protein>
<accession>A0A2V4E0T3</accession>
<sequence length="106" mass="12454">MTDDHQLMEEFNKMEQEIVIPYLKKVFNTVGSACCLYHMIEQGEEIYTYLINGEYVITLEISRIDNSIINDGIIAVEEYAKMKKGKQYNSYLKELLELSQRSDFQI</sequence>
<dbReference type="EMBL" id="QGLP01000005">
    <property type="protein sequence ID" value="PXZ04781.1"/>
    <property type="molecule type" value="Genomic_DNA"/>
</dbReference>
<reference evidence="1 2" key="1">
    <citation type="submission" date="2018-05" db="EMBL/GenBank/DDBJ databases">
        <title>Reference genomes for bee gut microbiota database.</title>
        <authorList>
            <person name="Ellegaard K.M."/>
        </authorList>
    </citation>
    <scope>NUCLEOTIDE SEQUENCE [LARGE SCALE GENOMIC DNA]</scope>
    <source>
        <strain evidence="1 2">ESL0177</strain>
    </source>
</reference>
<dbReference type="Proteomes" id="UP000247483">
    <property type="component" value="Unassembled WGS sequence"/>
</dbReference>
<evidence type="ECO:0000313" key="1">
    <source>
        <dbReference type="EMBL" id="PXZ04781.1"/>
    </source>
</evidence>
<name>A0A2V4E0T3_9GAMM</name>
<gene>
    <name evidence="1" type="ORF">DKK79_10610</name>
</gene>
<dbReference type="AlphaFoldDB" id="A0A2V4E0T3"/>
<evidence type="ECO:0000313" key="2">
    <source>
        <dbReference type="Proteomes" id="UP000247483"/>
    </source>
</evidence>
<comment type="caution">
    <text evidence="1">The sequence shown here is derived from an EMBL/GenBank/DDBJ whole genome shotgun (WGS) entry which is preliminary data.</text>
</comment>
<organism evidence="1 2">
    <name type="scientific">Gilliamella apicola</name>
    <dbReference type="NCBI Taxonomy" id="1196095"/>
    <lineage>
        <taxon>Bacteria</taxon>
        <taxon>Pseudomonadati</taxon>
        <taxon>Pseudomonadota</taxon>
        <taxon>Gammaproteobacteria</taxon>
        <taxon>Orbales</taxon>
        <taxon>Orbaceae</taxon>
        <taxon>Gilliamella</taxon>
    </lineage>
</organism>
<dbReference type="RefSeq" id="WP_110424034.1">
    <property type="nucleotide sequence ID" value="NZ_QGLP01000005.1"/>
</dbReference>